<feature type="binding site" evidence="6">
    <location>
        <begin position="193"/>
        <end position="198"/>
    </location>
    <ligand>
        <name>NAD(+)</name>
        <dbReference type="ChEBI" id="CHEBI:57540"/>
    </ligand>
</feature>
<gene>
    <name evidence="6" type="primary">nadK</name>
    <name evidence="7" type="ORF">ACFOOG_09725</name>
</gene>
<dbReference type="InterPro" id="IPR016064">
    <property type="entry name" value="NAD/diacylglycerol_kinase_sf"/>
</dbReference>
<dbReference type="Pfam" id="PF20143">
    <property type="entry name" value="NAD_kinase_C"/>
    <property type="match status" value="1"/>
</dbReference>
<feature type="binding site" evidence="6">
    <location>
        <position position="163"/>
    </location>
    <ligand>
        <name>NAD(+)</name>
        <dbReference type="ChEBI" id="CHEBI:57540"/>
    </ligand>
</feature>
<comment type="catalytic activity">
    <reaction evidence="5 6">
        <text>NAD(+) + ATP = ADP + NADP(+) + H(+)</text>
        <dbReference type="Rhea" id="RHEA:18629"/>
        <dbReference type="ChEBI" id="CHEBI:15378"/>
        <dbReference type="ChEBI" id="CHEBI:30616"/>
        <dbReference type="ChEBI" id="CHEBI:57540"/>
        <dbReference type="ChEBI" id="CHEBI:58349"/>
        <dbReference type="ChEBI" id="CHEBI:456216"/>
        <dbReference type="EC" id="2.7.1.23"/>
    </reaction>
</comment>
<dbReference type="Gene3D" id="3.40.50.10330">
    <property type="entry name" value="Probable inorganic polyphosphate/atp-NAD kinase, domain 1"/>
    <property type="match status" value="1"/>
</dbReference>
<comment type="subcellular location">
    <subcellularLocation>
        <location evidence="6">Cytoplasm</location>
    </subcellularLocation>
</comment>
<evidence type="ECO:0000313" key="8">
    <source>
        <dbReference type="Proteomes" id="UP001595617"/>
    </source>
</evidence>
<dbReference type="InterPro" id="IPR017438">
    <property type="entry name" value="ATP-NAD_kinase_N"/>
</dbReference>
<comment type="similarity">
    <text evidence="6">Belongs to the NAD kinase family.</text>
</comment>
<dbReference type="InterPro" id="IPR002504">
    <property type="entry name" value="NADK"/>
</dbReference>
<accession>A0ABV8A0I3</accession>
<proteinExistence type="inferred from homology"/>
<feature type="binding site" evidence="6">
    <location>
        <begin position="78"/>
        <end position="79"/>
    </location>
    <ligand>
        <name>NAD(+)</name>
        <dbReference type="ChEBI" id="CHEBI:57540"/>
    </ligand>
</feature>
<feature type="binding site" evidence="6">
    <location>
        <begin position="152"/>
        <end position="153"/>
    </location>
    <ligand>
        <name>NAD(+)</name>
        <dbReference type="ChEBI" id="CHEBI:57540"/>
    </ligand>
</feature>
<dbReference type="Gene3D" id="2.60.200.30">
    <property type="entry name" value="Probable inorganic polyphosphate/atp-NAD kinase, domain 2"/>
    <property type="match status" value="1"/>
</dbReference>
<name>A0ABV8A0I3_9GAMM</name>
<feature type="binding site" evidence="6">
    <location>
        <position position="182"/>
    </location>
    <ligand>
        <name>NAD(+)</name>
        <dbReference type="ChEBI" id="CHEBI:57540"/>
    </ligand>
</feature>
<keyword evidence="6" id="KW-0963">Cytoplasm</keyword>
<dbReference type="HAMAP" id="MF_00361">
    <property type="entry name" value="NAD_kinase"/>
    <property type="match status" value="1"/>
</dbReference>
<comment type="function">
    <text evidence="6">Involved in the regulation of the intracellular balance of NAD and NADP, and is a key enzyme in the biosynthesis of NADP. Catalyzes specifically the phosphorylation on 2'-hydroxyl of the adenosine moiety of NAD to yield NADP.</text>
</comment>
<reference evidence="8" key="1">
    <citation type="journal article" date="2019" name="Int. J. Syst. Evol. Microbiol.">
        <title>The Global Catalogue of Microorganisms (GCM) 10K type strain sequencing project: providing services to taxonomists for standard genome sequencing and annotation.</title>
        <authorList>
            <consortium name="The Broad Institute Genomics Platform"/>
            <consortium name="The Broad Institute Genome Sequencing Center for Infectious Disease"/>
            <person name="Wu L."/>
            <person name="Ma J."/>
        </authorList>
    </citation>
    <scope>NUCLEOTIDE SEQUENCE [LARGE SCALE GENOMIC DNA]</scope>
    <source>
        <strain evidence="8">IBRC 10765</strain>
    </source>
</reference>
<dbReference type="Pfam" id="PF01513">
    <property type="entry name" value="NAD_kinase"/>
    <property type="match status" value="1"/>
</dbReference>
<keyword evidence="6" id="KW-0067">ATP-binding</keyword>
<evidence type="ECO:0000256" key="2">
    <source>
        <dbReference type="ARBA" id="ARBA00022777"/>
    </source>
</evidence>
<feature type="binding site" evidence="6">
    <location>
        <position position="180"/>
    </location>
    <ligand>
        <name>NAD(+)</name>
        <dbReference type="ChEBI" id="CHEBI:57540"/>
    </ligand>
</feature>
<comment type="caution">
    <text evidence="7">The sequence shown here is derived from an EMBL/GenBank/DDBJ whole genome shotgun (WGS) entry which is preliminary data.</text>
</comment>
<keyword evidence="6" id="KW-0547">Nucleotide-binding</keyword>
<dbReference type="Proteomes" id="UP001595617">
    <property type="component" value="Unassembled WGS sequence"/>
</dbReference>
<keyword evidence="1 6" id="KW-0808">Transferase</keyword>
<evidence type="ECO:0000256" key="6">
    <source>
        <dbReference type="HAMAP-Rule" id="MF_00361"/>
    </source>
</evidence>
<organism evidence="7 8">
    <name type="scientific">Saccharospirillum mangrovi</name>
    <dbReference type="NCBI Taxonomy" id="2161747"/>
    <lineage>
        <taxon>Bacteria</taxon>
        <taxon>Pseudomonadati</taxon>
        <taxon>Pseudomonadota</taxon>
        <taxon>Gammaproteobacteria</taxon>
        <taxon>Oceanospirillales</taxon>
        <taxon>Saccharospirillaceae</taxon>
        <taxon>Saccharospirillum</taxon>
    </lineage>
</organism>
<keyword evidence="3 6" id="KW-0521">NADP</keyword>
<dbReference type="EMBL" id="JBHRYR010000003">
    <property type="protein sequence ID" value="MFC3853108.1"/>
    <property type="molecule type" value="Genomic_DNA"/>
</dbReference>
<feature type="active site" description="Proton acceptor" evidence="6">
    <location>
        <position position="78"/>
    </location>
</feature>
<evidence type="ECO:0000256" key="3">
    <source>
        <dbReference type="ARBA" id="ARBA00022857"/>
    </source>
</evidence>
<evidence type="ECO:0000313" key="7">
    <source>
        <dbReference type="EMBL" id="MFC3853108.1"/>
    </source>
</evidence>
<dbReference type="RefSeq" id="WP_380695948.1">
    <property type="nucleotide sequence ID" value="NZ_JBHRYR010000003.1"/>
</dbReference>
<comment type="cofactor">
    <cofactor evidence="6">
        <name>a divalent metal cation</name>
        <dbReference type="ChEBI" id="CHEBI:60240"/>
    </cofactor>
</comment>
<dbReference type="PANTHER" id="PTHR20275">
    <property type="entry name" value="NAD KINASE"/>
    <property type="match status" value="1"/>
</dbReference>
<evidence type="ECO:0000256" key="4">
    <source>
        <dbReference type="ARBA" id="ARBA00023027"/>
    </source>
</evidence>
<keyword evidence="4 6" id="KW-0520">NAD</keyword>
<protein>
    <recommendedName>
        <fullName evidence="6">NAD kinase</fullName>
        <ecNumber evidence="6">2.7.1.23</ecNumber>
    </recommendedName>
    <alternativeName>
        <fullName evidence="6">ATP-dependent NAD kinase</fullName>
    </alternativeName>
</protein>
<evidence type="ECO:0000256" key="5">
    <source>
        <dbReference type="ARBA" id="ARBA00047925"/>
    </source>
</evidence>
<dbReference type="EC" id="2.7.1.23" evidence="6"/>
<feature type="binding site" evidence="6">
    <location>
        <position position="253"/>
    </location>
    <ligand>
        <name>NAD(+)</name>
        <dbReference type="ChEBI" id="CHEBI:57540"/>
    </ligand>
</feature>
<dbReference type="GO" id="GO:0003951">
    <property type="term" value="F:NAD+ kinase activity"/>
    <property type="evidence" value="ECO:0007669"/>
    <property type="project" value="UniProtKB-EC"/>
</dbReference>
<comment type="caution">
    <text evidence="6">Lacks conserved residue(s) required for the propagation of feature annotation.</text>
</comment>
<dbReference type="PANTHER" id="PTHR20275:SF0">
    <property type="entry name" value="NAD KINASE"/>
    <property type="match status" value="1"/>
</dbReference>
<keyword evidence="8" id="KW-1185">Reference proteome</keyword>
<dbReference type="SUPFAM" id="SSF111331">
    <property type="entry name" value="NAD kinase/diacylglycerol kinase-like"/>
    <property type="match status" value="1"/>
</dbReference>
<dbReference type="NCBIfam" id="NF002306">
    <property type="entry name" value="PRK01231.1"/>
    <property type="match status" value="1"/>
</dbReference>
<keyword evidence="2 6" id="KW-0418">Kinase</keyword>
<evidence type="ECO:0000256" key="1">
    <source>
        <dbReference type="ARBA" id="ARBA00022679"/>
    </source>
</evidence>
<dbReference type="InterPro" id="IPR017437">
    <property type="entry name" value="ATP-NAD_kinase_PpnK-typ_C"/>
</dbReference>
<sequence length="300" mass="33135">MESNRFNKIGVLGRLGSETVAATLQRLAHWCHEQALPVTFDTALEAMLESSAMEPAPQFASREEIGFWADLIIVVGGDGTLLGAARDMAQYEKPLLGINRGRLGFLTDIMPDNMATEVGRVLQGDYVLENRFLLEAQIVREGKVVAHAMAMNDVVLHPGQSIRMIEFELHVDQQFVYSQRSDGLIISTPTGSTAYALSAGGPIMHPSLDAIVLVPMFPHTLTSRPLMIAADSEICVVISDNNDLPPHVSCDAQHHMETRNGDELVIRRHPHRLHLLHPSGHNYYETCRTKLGWGSRLGDD</sequence>